<keyword evidence="2" id="KW-1185">Reference proteome</keyword>
<accession>A0A6A2Z2A6</accession>
<sequence>MHHKGAGSLVSSNYDQGSSWAVEVGSHLKVCSIVVENINKNGQMLVELLCEECNHFLEIAEAIRSLGLTILKGVTEARGEKTWICFVVEGQNNRVMHRMDILWPLVQILQCKATS</sequence>
<evidence type="ECO:0000313" key="2">
    <source>
        <dbReference type="Proteomes" id="UP000436088"/>
    </source>
</evidence>
<dbReference type="PANTHER" id="PTHR46196:SF1">
    <property type="entry name" value="TRANSCRIPTION FACTOR EMB1444-RELATED"/>
    <property type="match status" value="1"/>
</dbReference>
<evidence type="ECO:0000313" key="1">
    <source>
        <dbReference type="EMBL" id="KAE8685539.1"/>
    </source>
</evidence>
<organism evidence="1 2">
    <name type="scientific">Hibiscus syriacus</name>
    <name type="common">Rose of Sharon</name>
    <dbReference type="NCBI Taxonomy" id="106335"/>
    <lineage>
        <taxon>Eukaryota</taxon>
        <taxon>Viridiplantae</taxon>
        <taxon>Streptophyta</taxon>
        <taxon>Embryophyta</taxon>
        <taxon>Tracheophyta</taxon>
        <taxon>Spermatophyta</taxon>
        <taxon>Magnoliopsida</taxon>
        <taxon>eudicotyledons</taxon>
        <taxon>Gunneridae</taxon>
        <taxon>Pentapetalae</taxon>
        <taxon>rosids</taxon>
        <taxon>malvids</taxon>
        <taxon>Malvales</taxon>
        <taxon>Malvaceae</taxon>
        <taxon>Malvoideae</taxon>
        <taxon>Hibiscus</taxon>
    </lineage>
</organism>
<dbReference type="Proteomes" id="UP000436088">
    <property type="component" value="Unassembled WGS sequence"/>
</dbReference>
<proteinExistence type="predicted"/>
<gene>
    <name evidence="1" type="ORF">F3Y22_tig00111096pilonHSYRG00168</name>
</gene>
<dbReference type="PANTHER" id="PTHR46196">
    <property type="entry name" value="TRANSCRIPTION FACTOR BHLH155-LIKE ISOFORM X1-RELATED"/>
    <property type="match status" value="1"/>
</dbReference>
<dbReference type="AlphaFoldDB" id="A0A6A2Z2A6"/>
<comment type="caution">
    <text evidence="1">The sequence shown here is derived from an EMBL/GenBank/DDBJ whole genome shotgun (WGS) entry which is preliminary data.</text>
</comment>
<protein>
    <submittedName>
        <fullName evidence="1">Uncharacterized protein</fullName>
    </submittedName>
</protein>
<dbReference type="InterPro" id="IPR043561">
    <property type="entry name" value="LHW-like"/>
</dbReference>
<reference evidence="1" key="1">
    <citation type="submission" date="2019-09" db="EMBL/GenBank/DDBJ databases">
        <title>Draft genome information of white flower Hibiscus syriacus.</title>
        <authorList>
            <person name="Kim Y.-M."/>
        </authorList>
    </citation>
    <scope>NUCLEOTIDE SEQUENCE [LARGE SCALE GENOMIC DNA]</scope>
    <source>
        <strain evidence="1">YM2019G1</strain>
    </source>
</reference>
<name>A0A6A2Z2A6_HIBSY</name>
<dbReference type="EMBL" id="VEPZ02001230">
    <property type="protein sequence ID" value="KAE8685539.1"/>
    <property type="molecule type" value="Genomic_DNA"/>
</dbReference>
<dbReference type="GO" id="GO:0003700">
    <property type="term" value="F:DNA-binding transcription factor activity"/>
    <property type="evidence" value="ECO:0007669"/>
    <property type="project" value="InterPro"/>
</dbReference>